<keyword evidence="2" id="KW-1185">Reference proteome</keyword>
<comment type="caution">
    <text evidence="1">The sequence shown here is derived from an EMBL/GenBank/DDBJ whole genome shotgun (WGS) entry which is preliminary data.</text>
</comment>
<evidence type="ECO:0000313" key="2">
    <source>
        <dbReference type="Proteomes" id="UP000050525"/>
    </source>
</evidence>
<proteinExistence type="predicted"/>
<dbReference type="AlphaFoldDB" id="A0A151M737"/>
<name>A0A151M737_ALLMI</name>
<protein>
    <submittedName>
        <fullName evidence="1">Uncharacterized protein</fullName>
    </submittedName>
</protein>
<evidence type="ECO:0000313" key="1">
    <source>
        <dbReference type="EMBL" id="KYO20317.1"/>
    </source>
</evidence>
<dbReference type="Proteomes" id="UP000050525">
    <property type="component" value="Unassembled WGS sequence"/>
</dbReference>
<organism evidence="1 2">
    <name type="scientific">Alligator mississippiensis</name>
    <name type="common">American alligator</name>
    <dbReference type="NCBI Taxonomy" id="8496"/>
    <lineage>
        <taxon>Eukaryota</taxon>
        <taxon>Metazoa</taxon>
        <taxon>Chordata</taxon>
        <taxon>Craniata</taxon>
        <taxon>Vertebrata</taxon>
        <taxon>Euteleostomi</taxon>
        <taxon>Archelosauria</taxon>
        <taxon>Archosauria</taxon>
        <taxon>Crocodylia</taxon>
        <taxon>Alligatoridae</taxon>
        <taxon>Alligatorinae</taxon>
        <taxon>Alligator</taxon>
    </lineage>
</organism>
<reference evidence="1 2" key="1">
    <citation type="journal article" date="2012" name="Genome Biol.">
        <title>Sequencing three crocodilian genomes to illuminate the evolution of archosaurs and amniotes.</title>
        <authorList>
            <person name="St John J.A."/>
            <person name="Braun E.L."/>
            <person name="Isberg S.R."/>
            <person name="Miles L.G."/>
            <person name="Chong A.Y."/>
            <person name="Gongora J."/>
            <person name="Dalzell P."/>
            <person name="Moran C."/>
            <person name="Bed'hom B."/>
            <person name="Abzhanov A."/>
            <person name="Burgess S.C."/>
            <person name="Cooksey A.M."/>
            <person name="Castoe T.A."/>
            <person name="Crawford N.G."/>
            <person name="Densmore L.D."/>
            <person name="Drew J.C."/>
            <person name="Edwards S.V."/>
            <person name="Faircloth B.C."/>
            <person name="Fujita M.K."/>
            <person name="Greenwold M.J."/>
            <person name="Hoffmann F.G."/>
            <person name="Howard J.M."/>
            <person name="Iguchi T."/>
            <person name="Janes D.E."/>
            <person name="Khan S.Y."/>
            <person name="Kohno S."/>
            <person name="de Koning A.J."/>
            <person name="Lance S.L."/>
            <person name="McCarthy F.M."/>
            <person name="McCormack J.E."/>
            <person name="Merchant M.E."/>
            <person name="Peterson D.G."/>
            <person name="Pollock D.D."/>
            <person name="Pourmand N."/>
            <person name="Raney B.J."/>
            <person name="Roessler K.A."/>
            <person name="Sanford J.R."/>
            <person name="Sawyer R.H."/>
            <person name="Schmidt C.J."/>
            <person name="Triplett E.W."/>
            <person name="Tuberville T.D."/>
            <person name="Venegas-Anaya M."/>
            <person name="Howard J.T."/>
            <person name="Jarvis E.D."/>
            <person name="Guillette L.J.Jr."/>
            <person name="Glenn T.C."/>
            <person name="Green R.E."/>
            <person name="Ray D.A."/>
        </authorList>
    </citation>
    <scope>NUCLEOTIDE SEQUENCE [LARGE SCALE GENOMIC DNA]</scope>
    <source>
        <strain evidence="1">KSC_2009_1</strain>
    </source>
</reference>
<sequence length="151" mass="17046">MPEALTSFSSKTPAFWVRAVLRSSVRGVNVYHSSDKQVSHFHGFPKSKAALPKVLIPQDCLMLLNVAAPRPQPHLLVHANGHNSTLSESTRSVYRKLISFQPQHLWVCLKAELCVSQCTNHLAGVLKLLPVYREEFNQDRKEEKANHCVNH</sequence>
<accession>A0A151M737</accession>
<dbReference type="EMBL" id="AKHW03006437">
    <property type="protein sequence ID" value="KYO20317.1"/>
    <property type="molecule type" value="Genomic_DNA"/>
</dbReference>
<gene>
    <name evidence="1" type="ORF">Y1Q_0010850</name>
</gene>